<evidence type="ECO:0000313" key="2">
    <source>
        <dbReference type="EMBL" id="KAH3792086.1"/>
    </source>
</evidence>
<dbReference type="EMBL" id="JAIWYP010000007">
    <property type="protein sequence ID" value="KAH3792086.1"/>
    <property type="molecule type" value="Genomic_DNA"/>
</dbReference>
<dbReference type="Proteomes" id="UP000828390">
    <property type="component" value="Unassembled WGS sequence"/>
</dbReference>
<proteinExistence type="predicted"/>
<keyword evidence="3" id="KW-1185">Reference proteome</keyword>
<organism evidence="2 3">
    <name type="scientific">Dreissena polymorpha</name>
    <name type="common">Zebra mussel</name>
    <name type="synonym">Mytilus polymorpha</name>
    <dbReference type="NCBI Taxonomy" id="45954"/>
    <lineage>
        <taxon>Eukaryota</taxon>
        <taxon>Metazoa</taxon>
        <taxon>Spiralia</taxon>
        <taxon>Lophotrochozoa</taxon>
        <taxon>Mollusca</taxon>
        <taxon>Bivalvia</taxon>
        <taxon>Autobranchia</taxon>
        <taxon>Heteroconchia</taxon>
        <taxon>Euheterodonta</taxon>
        <taxon>Imparidentia</taxon>
        <taxon>Neoheterodontei</taxon>
        <taxon>Myida</taxon>
        <taxon>Dreissenoidea</taxon>
        <taxon>Dreissenidae</taxon>
        <taxon>Dreissena</taxon>
    </lineage>
</organism>
<dbReference type="AlphaFoldDB" id="A0A9D4F8P5"/>
<feature type="region of interest" description="Disordered" evidence="1">
    <location>
        <begin position="44"/>
        <end position="64"/>
    </location>
</feature>
<reference evidence="2" key="2">
    <citation type="submission" date="2020-11" db="EMBL/GenBank/DDBJ databases">
        <authorList>
            <person name="McCartney M.A."/>
            <person name="Auch B."/>
            <person name="Kono T."/>
            <person name="Mallez S."/>
            <person name="Becker A."/>
            <person name="Gohl D.M."/>
            <person name="Silverstein K.A.T."/>
            <person name="Koren S."/>
            <person name="Bechman K.B."/>
            <person name="Herman A."/>
            <person name="Abrahante J.E."/>
            <person name="Garbe J."/>
        </authorList>
    </citation>
    <scope>NUCLEOTIDE SEQUENCE</scope>
    <source>
        <strain evidence="2">Duluth1</strain>
        <tissue evidence="2">Whole animal</tissue>
    </source>
</reference>
<evidence type="ECO:0000256" key="1">
    <source>
        <dbReference type="SAM" id="MobiDB-lite"/>
    </source>
</evidence>
<reference evidence="2" key="1">
    <citation type="journal article" date="2019" name="bioRxiv">
        <title>The Genome of the Zebra Mussel, Dreissena polymorpha: A Resource for Invasive Species Research.</title>
        <authorList>
            <person name="McCartney M.A."/>
            <person name="Auch B."/>
            <person name="Kono T."/>
            <person name="Mallez S."/>
            <person name="Zhang Y."/>
            <person name="Obille A."/>
            <person name="Becker A."/>
            <person name="Abrahante J.E."/>
            <person name="Garbe J."/>
            <person name="Badalamenti J.P."/>
            <person name="Herman A."/>
            <person name="Mangelson H."/>
            <person name="Liachko I."/>
            <person name="Sullivan S."/>
            <person name="Sone E.D."/>
            <person name="Koren S."/>
            <person name="Silverstein K.A.T."/>
            <person name="Beckman K.B."/>
            <person name="Gohl D.M."/>
        </authorList>
    </citation>
    <scope>NUCLEOTIDE SEQUENCE</scope>
    <source>
        <strain evidence="2">Duluth1</strain>
        <tissue evidence="2">Whole animal</tissue>
    </source>
</reference>
<name>A0A9D4F8P5_DREPO</name>
<sequence>MSGRGRIVRRRVGQAVAELGQREGRGMEVDQAPAKEQRARWLRSNAAETAPVPEPAQAPVHGPEPEATLAAAPHATAQTIMPQMMRLLIYVIFPHSRLATLRSQRG</sequence>
<protein>
    <submittedName>
        <fullName evidence="2">Uncharacterized protein</fullName>
    </submittedName>
</protein>
<accession>A0A9D4F8P5</accession>
<evidence type="ECO:0000313" key="3">
    <source>
        <dbReference type="Proteomes" id="UP000828390"/>
    </source>
</evidence>
<comment type="caution">
    <text evidence="2">The sequence shown here is derived from an EMBL/GenBank/DDBJ whole genome shotgun (WGS) entry which is preliminary data.</text>
</comment>
<gene>
    <name evidence="2" type="ORF">DPMN_145576</name>
</gene>